<evidence type="ECO:0000313" key="2">
    <source>
        <dbReference type="Proteomes" id="UP000823388"/>
    </source>
</evidence>
<name>A0A8T0SE22_PANVG</name>
<dbReference type="EMBL" id="CM029045">
    <property type="protein sequence ID" value="KAG2594609.1"/>
    <property type="molecule type" value="Genomic_DNA"/>
</dbReference>
<evidence type="ECO:0000313" key="1">
    <source>
        <dbReference type="EMBL" id="KAG2594609.1"/>
    </source>
</evidence>
<dbReference type="Proteomes" id="UP000823388">
    <property type="component" value="Chromosome 5K"/>
</dbReference>
<keyword evidence="2" id="KW-1185">Reference proteome</keyword>
<sequence length="183" mass="20547">MFNRVHCLLALHDELLYVVAPVDLNGYWRILGQLDFPSNWYSVISQNKAFLNTNTYNHWSGVPEVRAYHVVRYNRNPSAHGLEGAVPPGPVEASTLPANTLPAAGLPLGFQARLAAQPGDVLVVPTYKRWHIGLLHYAVMPMLLHSFQRAMHQNGHLECVRCSSYSPTHDTEIDLLGWVLLSR</sequence>
<accession>A0A8T0SE22</accession>
<proteinExistence type="predicted"/>
<dbReference type="AlphaFoldDB" id="A0A8T0SE22"/>
<reference evidence="1" key="1">
    <citation type="submission" date="2020-05" db="EMBL/GenBank/DDBJ databases">
        <title>WGS assembly of Panicum virgatum.</title>
        <authorList>
            <person name="Lovell J.T."/>
            <person name="Jenkins J."/>
            <person name="Shu S."/>
            <person name="Juenger T.E."/>
            <person name="Schmutz J."/>
        </authorList>
    </citation>
    <scope>NUCLEOTIDE SEQUENCE</scope>
    <source>
        <strain evidence="1">AP13</strain>
    </source>
</reference>
<gene>
    <name evidence="1" type="ORF">PVAP13_5KG005212</name>
</gene>
<comment type="caution">
    <text evidence="1">The sequence shown here is derived from an EMBL/GenBank/DDBJ whole genome shotgun (WGS) entry which is preliminary data.</text>
</comment>
<protein>
    <submittedName>
        <fullName evidence="1">Uncharacterized protein</fullName>
    </submittedName>
</protein>
<organism evidence="1 2">
    <name type="scientific">Panicum virgatum</name>
    <name type="common">Blackwell switchgrass</name>
    <dbReference type="NCBI Taxonomy" id="38727"/>
    <lineage>
        <taxon>Eukaryota</taxon>
        <taxon>Viridiplantae</taxon>
        <taxon>Streptophyta</taxon>
        <taxon>Embryophyta</taxon>
        <taxon>Tracheophyta</taxon>
        <taxon>Spermatophyta</taxon>
        <taxon>Magnoliopsida</taxon>
        <taxon>Liliopsida</taxon>
        <taxon>Poales</taxon>
        <taxon>Poaceae</taxon>
        <taxon>PACMAD clade</taxon>
        <taxon>Panicoideae</taxon>
        <taxon>Panicodae</taxon>
        <taxon>Paniceae</taxon>
        <taxon>Panicinae</taxon>
        <taxon>Panicum</taxon>
        <taxon>Panicum sect. Hiantes</taxon>
    </lineage>
</organism>